<dbReference type="GO" id="GO:0003677">
    <property type="term" value="F:DNA binding"/>
    <property type="evidence" value="ECO:0007669"/>
    <property type="project" value="UniProtKB-KW"/>
</dbReference>
<dbReference type="PANTHER" id="PTHR45526">
    <property type="entry name" value="TRANSCRIPTIONAL REGULATORY PROTEIN DPIA"/>
    <property type="match status" value="1"/>
</dbReference>
<comment type="caution">
    <text evidence="12">The sequence shown here is derived from an EMBL/GenBank/DDBJ whole genome shotgun (WGS) entry which is preliminary data.</text>
</comment>
<feature type="domain" description="Response regulatory" evidence="11">
    <location>
        <begin position="3"/>
        <end position="122"/>
    </location>
</feature>
<keyword evidence="5 9" id="KW-0805">Transcription regulation</keyword>
<dbReference type="InterPro" id="IPR001789">
    <property type="entry name" value="Sig_transdc_resp-reg_receiver"/>
</dbReference>
<evidence type="ECO:0000313" key="13">
    <source>
        <dbReference type="Proteomes" id="UP000481583"/>
    </source>
</evidence>
<organism evidence="12 13">
    <name type="scientific">Streptomyces coryli</name>
    <dbReference type="NCBI Taxonomy" id="1128680"/>
    <lineage>
        <taxon>Bacteria</taxon>
        <taxon>Bacillati</taxon>
        <taxon>Actinomycetota</taxon>
        <taxon>Actinomycetes</taxon>
        <taxon>Kitasatosporales</taxon>
        <taxon>Streptomycetaceae</taxon>
        <taxon>Streptomyces</taxon>
    </lineage>
</organism>
<dbReference type="PIRSF" id="PIRSF006171">
    <property type="entry name" value="RR_citrat_malat"/>
    <property type="match status" value="1"/>
</dbReference>
<evidence type="ECO:0000256" key="8">
    <source>
        <dbReference type="ARBA" id="ARBA00023163"/>
    </source>
</evidence>
<comment type="subcellular location">
    <subcellularLocation>
        <location evidence="1 9">Cytoplasm</location>
    </subcellularLocation>
</comment>
<evidence type="ECO:0000256" key="5">
    <source>
        <dbReference type="ARBA" id="ARBA00023015"/>
    </source>
</evidence>
<evidence type="ECO:0000256" key="1">
    <source>
        <dbReference type="ARBA" id="ARBA00004496"/>
    </source>
</evidence>
<dbReference type="Pfam" id="PF00072">
    <property type="entry name" value="Response_reg"/>
    <property type="match status" value="1"/>
</dbReference>
<evidence type="ECO:0000256" key="6">
    <source>
        <dbReference type="ARBA" id="ARBA00023125"/>
    </source>
</evidence>
<dbReference type="EMBL" id="JAAKZV010000160">
    <property type="protein sequence ID" value="NGN67741.1"/>
    <property type="molecule type" value="Genomic_DNA"/>
</dbReference>
<evidence type="ECO:0000256" key="10">
    <source>
        <dbReference type="PROSITE-ProRule" id="PRU00169"/>
    </source>
</evidence>
<keyword evidence="13" id="KW-1185">Reference proteome</keyword>
<feature type="modified residue" description="4-aspartylphosphate" evidence="10">
    <location>
        <position position="54"/>
    </location>
</feature>
<keyword evidence="6 9" id="KW-0238">DNA-binding</keyword>
<dbReference type="GO" id="GO:0000156">
    <property type="term" value="F:phosphorelay response regulator activity"/>
    <property type="evidence" value="ECO:0007669"/>
    <property type="project" value="TreeGrafter"/>
</dbReference>
<dbReference type="SUPFAM" id="SSF52172">
    <property type="entry name" value="CheY-like"/>
    <property type="match status" value="1"/>
</dbReference>
<gene>
    <name evidence="12" type="ORF">G5C51_28055</name>
</gene>
<accession>A0A6G4U983</accession>
<dbReference type="RefSeq" id="WP_165241053.1">
    <property type="nucleotide sequence ID" value="NZ_JAAKZV010000160.1"/>
</dbReference>
<dbReference type="PANTHER" id="PTHR45526:SF1">
    <property type="entry name" value="TRANSCRIPTIONAL REGULATORY PROTEIN DCUR-RELATED"/>
    <property type="match status" value="1"/>
</dbReference>
<dbReference type="PROSITE" id="PS50110">
    <property type="entry name" value="RESPONSE_REGULATORY"/>
    <property type="match status" value="1"/>
</dbReference>
<keyword evidence="4 9" id="KW-0902">Two-component regulatory system</keyword>
<keyword evidence="3 10" id="KW-0597">Phosphoprotein</keyword>
<sequence length="225" mass="24704">MIRVLVVDDDFMVAKLHSRYVSDTEGFEVAGVAHGGAEALRAVERLRPDLVLLDIYLPDMDGITVLRKLRGDDSSGLDTDVLVITASRDTDTIRGALRGGALYYVIKPFTQSALQEQLRHYAATRAKLDALGDAGQDDVDAVFGARPTVSRTLPKGLNTRTADLVERVLREHPDGLSAAECARAGEISRVAARRYLEYFAESGRAELSLKYGGTGRPEHRYRWTG</sequence>
<keyword evidence="8 9" id="KW-0804">Transcription</keyword>
<evidence type="ECO:0000256" key="4">
    <source>
        <dbReference type="ARBA" id="ARBA00023012"/>
    </source>
</evidence>
<protein>
    <recommendedName>
        <fullName evidence="9">Transcriptional regulatory protein</fullName>
    </recommendedName>
</protein>
<dbReference type="InterPro" id="IPR024187">
    <property type="entry name" value="Sig_transdc_resp-reg_cit/mal"/>
</dbReference>
<dbReference type="InterPro" id="IPR051271">
    <property type="entry name" value="2C-system_Tx_regulators"/>
</dbReference>
<evidence type="ECO:0000256" key="7">
    <source>
        <dbReference type="ARBA" id="ARBA00023159"/>
    </source>
</evidence>
<evidence type="ECO:0000256" key="3">
    <source>
        <dbReference type="ARBA" id="ARBA00022553"/>
    </source>
</evidence>
<keyword evidence="7 9" id="KW-0010">Activator</keyword>
<evidence type="ECO:0000256" key="9">
    <source>
        <dbReference type="PIRNR" id="PIRNR006171"/>
    </source>
</evidence>
<proteinExistence type="predicted"/>
<dbReference type="GO" id="GO:0005737">
    <property type="term" value="C:cytoplasm"/>
    <property type="evidence" value="ECO:0007669"/>
    <property type="project" value="UniProtKB-SubCell"/>
</dbReference>
<evidence type="ECO:0000313" key="12">
    <source>
        <dbReference type="EMBL" id="NGN67741.1"/>
    </source>
</evidence>
<name>A0A6G4U983_9ACTN</name>
<dbReference type="AlphaFoldDB" id="A0A6G4U983"/>
<dbReference type="GO" id="GO:0003700">
    <property type="term" value="F:DNA-binding transcription factor activity"/>
    <property type="evidence" value="ECO:0007669"/>
    <property type="project" value="InterPro"/>
</dbReference>
<dbReference type="InterPro" id="IPR011006">
    <property type="entry name" value="CheY-like_superfamily"/>
</dbReference>
<keyword evidence="2 9" id="KW-0963">Cytoplasm</keyword>
<dbReference type="Gene3D" id="3.40.50.2300">
    <property type="match status" value="1"/>
</dbReference>
<dbReference type="Proteomes" id="UP000481583">
    <property type="component" value="Unassembled WGS sequence"/>
</dbReference>
<dbReference type="SMART" id="SM00448">
    <property type="entry name" value="REC"/>
    <property type="match status" value="1"/>
</dbReference>
<evidence type="ECO:0000259" key="11">
    <source>
        <dbReference type="PROSITE" id="PS50110"/>
    </source>
</evidence>
<evidence type="ECO:0000256" key="2">
    <source>
        <dbReference type="ARBA" id="ARBA00022490"/>
    </source>
</evidence>
<reference evidence="12 13" key="1">
    <citation type="submission" date="2020-02" db="EMBL/GenBank/DDBJ databases">
        <title>Whole-genome analyses of novel actinobacteria.</title>
        <authorList>
            <person name="Sahin N."/>
        </authorList>
    </citation>
    <scope>NUCLEOTIDE SEQUENCE [LARGE SCALE GENOMIC DNA]</scope>
    <source>
        <strain evidence="12 13">A7024</strain>
    </source>
</reference>